<evidence type="ECO:0000313" key="3">
    <source>
        <dbReference type="Proteomes" id="UP000730481"/>
    </source>
</evidence>
<evidence type="ECO:0000313" key="2">
    <source>
        <dbReference type="EMBL" id="KAF4331586.1"/>
    </source>
</evidence>
<protein>
    <submittedName>
        <fullName evidence="2">Uncharacterized protein</fullName>
    </submittedName>
</protein>
<sequence>MPPRKKRQLSVDPAGSGTKTEAELHFINQTAEFTERHALNICSTPSFQGSSSLNHGFFENTLAEDEAVQRTQGLPNQPLLYQDDSLQASTILNAIELLSYTSLPELLSSTEDKGTRSGTIRSPGADVPLFDISEFVTFSPTLEPAVSESHLAINHSQDVLVDDATLTTCDEQSAHLSTDWSENDDAQAPVQDSSDGSLLDESIVDTNPALHQISSPKSEPMSCNTT</sequence>
<dbReference type="EMBL" id="PVQB02001621">
    <property type="protein sequence ID" value="KAF4331586.1"/>
    <property type="molecule type" value="Genomic_DNA"/>
</dbReference>
<feature type="region of interest" description="Disordered" evidence="1">
    <location>
        <begin position="1"/>
        <end position="21"/>
    </location>
</feature>
<organism evidence="2 3">
    <name type="scientific">Fusarium beomiforme</name>
    <dbReference type="NCBI Taxonomy" id="44412"/>
    <lineage>
        <taxon>Eukaryota</taxon>
        <taxon>Fungi</taxon>
        <taxon>Dikarya</taxon>
        <taxon>Ascomycota</taxon>
        <taxon>Pezizomycotina</taxon>
        <taxon>Sordariomycetes</taxon>
        <taxon>Hypocreomycetidae</taxon>
        <taxon>Hypocreales</taxon>
        <taxon>Nectriaceae</taxon>
        <taxon>Fusarium</taxon>
        <taxon>Fusarium burgessii species complex</taxon>
    </lineage>
</organism>
<reference evidence="2" key="2">
    <citation type="submission" date="2020-02" db="EMBL/GenBank/DDBJ databases">
        <title>Identification and distribution of gene clusters putatively required for synthesis of sphingolipid metabolism inhibitors in phylogenetically diverse species of the filamentous fungus Fusarium.</title>
        <authorList>
            <person name="Kim H.-S."/>
            <person name="Busman M."/>
            <person name="Brown D.W."/>
            <person name="Divon H."/>
            <person name="Uhlig S."/>
            <person name="Proctor R.H."/>
        </authorList>
    </citation>
    <scope>NUCLEOTIDE SEQUENCE</scope>
    <source>
        <strain evidence="2">NRRL 25174</strain>
    </source>
</reference>
<comment type="caution">
    <text evidence="2">The sequence shown here is derived from an EMBL/GenBank/DDBJ whole genome shotgun (WGS) entry which is preliminary data.</text>
</comment>
<keyword evidence="3" id="KW-1185">Reference proteome</keyword>
<evidence type="ECO:0000256" key="1">
    <source>
        <dbReference type="SAM" id="MobiDB-lite"/>
    </source>
</evidence>
<feature type="region of interest" description="Disordered" evidence="1">
    <location>
        <begin position="207"/>
        <end position="226"/>
    </location>
</feature>
<feature type="compositionally biased region" description="Polar residues" evidence="1">
    <location>
        <begin position="212"/>
        <end position="226"/>
    </location>
</feature>
<dbReference type="Proteomes" id="UP000730481">
    <property type="component" value="Unassembled WGS sequence"/>
</dbReference>
<proteinExistence type="predicted"/>
<dbReference type="AlphaFoldDB" id="A0A9P5DLP3"/>
<gene>
    <name evidence="2" type="ORF">FBEOM_14660</name>
</gene>
<reference evidence="2" key="1">
    <citation type="journal article" date="2017" name="Mycologia">
        <title>Fusarium algeriense, sp. nov., a novel toxigenic crown rot pathogen of durum wheat from Algeria is nested in the Fusarium burgessii species complex.</title>
        <authorList>
            <person name="Laraba I."/>
            <person name="Keddad A."/>
            <person name="Boureghda H."/>
            <person name="Abdallah N."/>
            <person name="Vaughan M.M."/>
            <person name="Proctor R.H."/>
            <person name="Busman M."/>
            <person name="O'Donnell K."/>
        </authorList>
    </citation>
    <scope>NUCLEOTIDE SEQUENCE</scope>
    <source>
        <strain evidence="2">NRRL 25174</strain>
    </source>
</reference>
<feature type="region of interest" description="Disordered" evidence="1">
    <location>
        <begin position="175"/>
        <end position="199"/>
    </location>
</feature>
<name>A0A9P5DLP3_9HYPO</name>
<accession>A0A9P5DLP3</accession>